<name>A0A455SI09_9CHLR</name>
<organism evidence="1">
    <name type="scientific">Thermosporothrix sp. COM3</name>
    <dbReference type="NCBI Taxonomy" id="2490863"/>
    <lineage>
        <taxon>Bacteria</taxon>
        <taxon>Bacillati</taxon>
        <taxon>Chloroflexota</taxon>
        <taxon>Ktedonobacteria</taxon>
        <taxon>Ktedonobacterales</taxon>
        <taxon>Thermosporotrichaceae</taxon>
        <taxon>Thermosporothrix</taxon>
    </lineage>
</organism>
<reference evidence="1" key="1">
    <citation type="submission" date="2018-12" db="EMBL/GenBank/DDBJ databases">
        <title>Novel natural products biosynthetic potential of the class Ktedonobacteria.</title>
        <authorList>
            <person name="Zheng Y."/>
            <person name="Saitou A."/>
            <person name="Wang C.M."/>
            <person name="Toyoda A."/>
            <person name="Minakuchi Y."/>
            <person name="Sekiguchi Y."/>
            <person name="Ueda K."/>
            <person name="Takano H."/>
            <person name="Sakai Y."/>
            <person name="Yokota A."/>
            <person name="Yabe S."/>
        </authorList>
    </citation>
    <scope>NUCLEOTIDE SEQUENCE</scope>
    <source>
        <strain evidence="1">COM3</strain>
    </source>
</reference>
<dbReference type="EMBL" id="AP019376">
    <property type="protein sequence ID" value="BBH87200.1"/>
    <property type="molecule type" value="Genomic_DNA"/>
</dbReference>
<gene>
    <name evidence="1" type="ORF">KTC_19510</name>
</gene>
<proteinExistence type="predicted"/>
<evidence type="ECO:0000313" key="1">
    <source>
        <dbReference type="EMBL" id="BBH87200.1"/>
    </source>
</evidence>
<dbReference type="AlphaFoldDB" id="A0A455SI09"/>
<sequence>MKVVELCGVTRPVGKMFQGEPDLFIDLFELEKIANCPLQEGQRSNEICPERIAGRDRKE</sequence>
<accession>A0A455SI09</accession>
<protein>
    <submittedName>
        <fullName evidence="1">Uncharacterized protein</fullName>
    </submittedName>
</protein>